<keyword evidence="2" id="KW-0378">Hydrolase</keyword>
<name>A0A6A6EXH7_9PEZI</name>
<proteinExistence type="predicted"/>
<dbReference type="AlphaFoldDB" id="A0A6A6EXH7"/>
<dbReference type="PANTHER" id="PTHR10272:SF14">
    <property type="entry name" value="PAF ACETYLHYDROLASE FAMILY PROTEIN"/>
    <property type="match status" value="1"/>
</dbReference>
<feature type="signal peptide" evidence="5">
    <location>
        <begin position="1"/>
        <end position="19"/>
    </location>
</feature>
<dbReference type="EC" id="3.1.1.47" evidence="1"/>
<dbReference type="GO" id="GO:0003847">
    <property type="term" value="F:1-alkyl-2-acetylglycerophosphocholine esterase activity"/>
    <property type="evidence" value="ECO:0007669"/>
    <property type="project" value="UniProtKB-EC"/>
</dbReference>
<keyword evidence="4" id="KW-0443">Lipid metabolism</keyword>
<reference evidence="6" key="1">
    <citation type="journal article" date="2020" name="Stud. Mycol.">
        <title>101 Dothideomycetes genomes: a test case for predicting lifestyles and emergence of pathogens.</title>
        <authorList>
            <person name="Haridas S."/>
            <person name="Albert R."/>
            <person name="Binder M."/>
            <person name="Bloem J."/>
            <person name="Labutti K."/>
            <person name="Salamov A."/>
            <person name="Andreopoulos B."/>
            <person name="Baker S."/>
            <person name="Barry K."/>
            <person name="Bills G."/>
            <person name="Bluhm B."/>
            <person name="Cannon C."/>
            <person name="Castanera R."/>
            <person name="Culley D."/>
            <person name="Daum C."/>
            <person name="Ezra D."/>
            <person name="Gonzalez J."/>
            <person name="Henrissat B."/>
            <person name="Kuo A."/>
            <person name="Liang C."/>
            <person name="Lipzen A."/>
            <person name="Lutzoni F."/>
            <person name="Magnuson J."/>
            <person name="Mondo S."/>
            <person name="Nolan M."/>
            <person name="Ohm R."/>
            <person name="Pangilinan J."/>
            <person name="Park H.-J."/>
            <person name="Ramirez L."/>
            <person name="Alfaro M."/>
            <person name="Sun H."/>
            <person name="Tritt A."/>
            <person name="Yoshinaga Y."/>
            <person name="Zwiers L.-H."/>
            <person name="Turgeon B."/>
            <person name="Goodwin S."/>
            <person name="Spatafora J."/>
            <person name="Crous P."/>
            <person name="Grigoriev I."/>
        </authorList>
    </citation>
    <scope>NUCLEOTIDE SEQUENCE</scope>
    <source>
        <strain evidence="6">CBS 207.26</strain>
    </source>
</reference>
<evidence type="ECO:0000256" key="3">
    <source>
        <dbReference type="ARBA" id="ARBA00022963"/>
    </source>
</evidence>
<evidence type="ECO:0000256" key="2">
    <source>
        <dbReference type="ARBA" id="ARBA00022801"/>
    </source>
</evidence>
<dbReference type="SUPFAM" id="SSF53474">
    <property type="entry name" value="alpha/beta-Hydrolases"/>
    <property type="match status" value="1"/>
</dbReference>
<evidence type="ECO:0000313" key="6">
    <source>
        <dbReference type="EMBL" id="KAF2194626.1"/>
    </source>
</evidence>
<feature type="chain" id="PRO_5025410385" description="1-alkyl-2-acetylglycerophosphocholine esterase" evidence="5">
    <location>
        <begin position="20"/>
        <end position="380"/>
    </location>
</feature>
<dbReference type="PANTHER" id="PTHR10272">
    <property type="entry name" value="PLATELET-ACTIVATING FACTOR ACETYLHYDROLASE"/>
    <property type="match status" value="1"/>
</dbReference>
<keyword evidence="3" id="KW-0442">Lipid degradation</keyword>
<sequence length="380" mass="42635">MVLSKLLPIGLALLTQVLGDDFLIPRANKALSTRDPYEENTSGRKLMISLFYPVANGTCIKDCQKLYMPDRTAKVTSEQFFGDEDADVFEHVKFQACCATNRTEDPRKYPVVIVEPAAGTSRHLYGAIAQYIASQGYAVFTIDHPHDCSIVEYSDAHENSTIIKSIQLNPFEPIRPWNHTVTQAVTTRVHDINFLLKSLNNPYYVQQLLPSTPSFGALFNTSKVGIVGHGIGGGTATWLSLSDQRFEIGVNWVGTPPLIEDDVLRPVVFFGHDAYRRDDDIYWPGIWEHIKGSAWEWDMKKGGHFDYSDLPLILNITGNPKGYGKGLGEIRGPTAFNITSQFTSAYLQIFLKPDRKVKQILQGLLALYPEMVPYQPTELF</sequence>
<dbReference type="Proteomes" id="UP000800200">
    <property type="component" value="Unassembled WGS sequence"/>
</dbReference>
<keyword evidence="7" id="KW-1185">Reference proteome</keyword>
<dbReference type="OrthoDB" id="2363873at2759"/>
<dbReference type="EMBL" id="ML994611">
    <property type="protein sequence ID" value="KAF2194626.1"/>
    <property type="molecule type" value="Genomic_DNA"/>
</dbReference>
<evidence type="ECO:0000256" key="1">
    <source>
        <dbReference type="ARBA" id="ARBA00013201"/>
    </source>
</evidence>
<protein>
    <recommendedName>
        <fullName evidence="1">1-alkyl-2-acetylglycerophosphocholine esterase</fullName>
        <ecNumber evidence="1">3.1.1.47</ecNumber>
    </recommendedName>
</protein>
<dbReference type="Pfam" id="PF03403">
    <property type="entry name" value="PAF-AH_p_II"/>
    <property type="match status" value="1"/>
</dbReference>
<dbReference type="InterPro" id="IPR029058">
    <property type="entry name" value="AB_hydrolase_fold"/>
</dbReference>
<keyword evidence="5" id="KW-0732">Signal</keyword>
<accession>A0A6A6EXH7</accession>
<evidence type="ECO:0000256" key="5">
    <source>
        <dbReference type="SAM" id="SignalP"/>
    </source>
</evidence>
<organism evidence="6 7">
    <name type="scientific">Zopfia rhizophila CBS 207.26</name>
    <dbReference type="NCBI Taxonomy" id="1314779"/>
    <lineage>
        <taxon>Eukaryota</taxon>
        <taxon>Fungi</taxon>
        <taxon>Dikarya</taxon>
        <taxon>Ascomycota</taxon>
        <taxon>Pezizomycotina</taxon>
        <taxon>Dothideomycetes</taxon>
        <taxon>Dothideomycetes incertae sedis</taxon>
        <taxon>Zopfiaceae</taxon>
        <taxon>Zopfia</taxon>
    </lineage>
</organism>
<evidence type="ECO:0000313" key="7">
    <source>
        <dbReference type="Proteomes" id="UP000800200"/>
    </source>
</evidence>
<dbReference type="GO" id="GO:0016042">
    <property type="term" value="P:lipid catabolic process"/>
    <property type="evidence" value="ECO:0007669"/>
    <property type="project" value="UniProtKB-KW"/>
</dbReference>
<evidence type="ECO:0000256" key="4">
    <source>
        <dbReference type="ARBA" id="ARBA00023098"/>
    </source>
</evidence>
<gene>
    <name evidence="6" type="ORF">K469DRAFT_734424</name>
</gene>
<dbReference type="Gene3D" id="3.40.50.1820">
    <property type="entry name" value="alpha/beta hydrolase"/>
    <property type="match status" value="1"/>
</dbReference>